<feature type="region of interest" description="Disordered" evidence="1">
    <location>
        <begin position="636"/>
        <end position="659"/>
    </location>
</feature>
<dbReference type="SMART" id="SM00942">
    <property type="entry name" value="PriCT_1"/>
    <property type="match status" value="1"/>
</dbReference>
<dbReference type="InterPro" id="IPR027417">
    <property type="entry name" value="P-loop_NTPase"/>
</dbReference>
<feature type="region of interest" description="Disordered" evidence="1">
    <location>
        <begin position="569"/>
        <end position="596"/>
    </location>
</feature>
<reference evidence="3 4" key="1">
    <citation type="journal article" date="2011" name="J. Bacteriol.">
        <title>Genome sequence of Chthoniobacter flavus Ellin428, an aerobic heterotrophic soil bacterium.</title>
        <authorList>
            <person name="Kant R."/>
            <person name="van Passel M.W."/>
            <person name="Palva A."/>
            <person name="Lucas S."/>
            <person name="Lapidus A."/>
            <person name="Glavina Del Rio T."/>
            <person name="Dalin E."/>
            <person name="Tice H."/>
            <person name="Bruce D."/>
            <person name="Goodwin L."/>
            <person name="Pitluck S."/>
            <person name="Larimer F.W."/>
            <person name="Land M.L."/>
            <person name="Hauser L."/>
            <person name="Sangwan P."/>
            <person name="de Vos W.M."/>
            <person name="Janssen P.H."/>
            <person name="Smidt H."/>
        </authorList>
    </citation>
    <scope>NUCLEOTIDE SEQUENCE [LARGE SCALE GENOMIC DNA]</scope>
    <source>
        <strain evidence="3 4">Ellin428</strain>
    </source>
</reference>
<proteinExistence type="predicted"/>
<protein>
    <submittedName>
        <fullName evidence="3">Primase 1</fullName>
    </submittedName>
</protein>
<dbReference type="RefSeq" id="WP_006978627.1">
    <property type="nucleotide sequence ID" value="NZ_ABVL01000003.1"/>
</dbReference>
<evidence type="ECO:0000313" key="4">
    <source>
        <dbReference type="Proteomes" id="UP000005824"/>
    </source>
</evidence>
<dbReference type="InterPro" id="IPR014820">
    <property type="entry name" value="PriCT_1"/>
</dbReference>
<dbReference type="Proteomes" id="UP000005824">
    <property type="component" value="Unassembled WGS sequence"/>
</dbReference>
<feature type="region of interest" description="Disordered" evidence="1">
    <location>
        <begin position="83"/>
        <end position="104"/>
    </location>
</feature>
<organism evidence="3 4">
    <name type="scientific">Chthoniobacter flavus Ellin428</name>
    <dbReference type="NCBI Taxonomy" id="497964"/>
    <lineage>
        <taxon>Bacteria</taxon>
        <taxon>Pseudomonadati</taxon>
        <taxon>Verrucomicrobiota</taxon>
        <taxon>Spartobacteria</taxon>
        <taxon>Chthoniobacterales</taxon>
        <taxon>Chthoniobacteraceae</taxon>
        <taxon>Chthoniobacter</taxon>
    </lineage>
</organism>
<dbReference type="EMBL" id="ABVL01000003">
    <property type="protein sequence ID" value="EDY21008.1"/>
    <property type="molecule type" value="Genomic_DNA"/>
</dbReference>
<dbReference type="eggNOG" id="COG3598">
    <property type="taxonomic scope" value="Bacteria"/>
</dbReference>
<sequence length="659" mass="72666">MSFRYHSRPPLPPRTLDYLARGAAEGQRNAELFDAACQFRDAGFRAEEAEQQLLARATLDGLSEAEARSAIRSAFTHGAREPAVGHAAEPGALPPPKRVSAVQPPKAPLAPVSLPSPIEGGFTKLLDACFAAEEFVAIAPAREDEAGDVVPTRGVTMTREEWKQRIVARGGIEKCFSTTLGLFVRINPMAKNGAKNEHVTSFRHALVEFDRDDGGTQIPKEQQHAAILASGLPVSAVIDSGNKSLHAWVRVDAPDAAEYRRRVDIIWDWFEGRCLDRQNKNPSRLSRCPEGRRTVEGEVRMQQLLALHVGAKSWSEWEAAHAADGLPKIIGGAEFMAVPKPEPPQLITGVLHQGSKMILGGASKSRKSWTLIDMMLSVSTGVTWWGFATQRGRVLYINFELPDFAFQHRLQAIARHKGITDFTGIDLWNLRGFATDFSVLIPKILARVKDERYALIVLDPVYKGLGKRDENKAGDIASLCNEIEQLAVQSGAAVVFGAHYSKGNQAGKDAIDRIGGSGVFARDPDVILTMTPHEDDNAYVVDLTLRALPQVPSFVVRWAGCIFQRDQHADATRGEDHRQTWRQKETRAAGPLPARQPCRPLWRHVRANAANGEPRGDGAQRCASPYPAHHRGLRRELHAGQSQERLRQSAPQELRHYGL</sequence>
<name>B4CXL0_9BACT</name>
<dbReference type="Gene3D" id="3.40.50.300">
    <property type="entry name" value="P-loop containing nucleotide triphosphate hydrolases"/>
    <property type="match status" value="1"/>
</dbReference>
<evidence type="ECO:0000259" key="2">
    <source>
        <dbReference type="SMART" id="SM00942"/>
    </source>
</evidence>
<dbReference type="Pfam" id="PF13481">
    <property type="entry name" value="AAA_25"/>
    <property type="match status" value="1"/>
</dbReference>
<feature type="domain" description="Primase C-terminal 1" evidence="2">
    <location>
        <begin position="18"/>
        <end position="80"/>
    </location>
</feature>
<keyword evidence="4" id="KW-1185">Reference proteome</keyword>
<accession>B4CXL0</accession>
<gene>
    <name evidence="3" type="ORF">CfE428DRAFT_1301</name>
</gene>
<dbReference type="InParanoid" id="B4CXL0"/>
<feature type="compositionally biased region" description="Basic and acidic residues" evidence="1">
    <location>
        <begin position="569"/>
        <end position="587"/>
    </location>
</feature>
<dbReference type="AlphaFoldDB" id="B4CXL0"/>
<comment type="caution">
    <text evidence="3">The sequence shown here is derived from an EMBL/GenBank/DDBJ whole genome shotgun (WGS) entry which is preliminary data.</text>
</comment>
<evidence type="ECO:0000313" key="3">
    <source>
        <dbReference type="EMBL" id="EDY21008.1"/>
    </source>
</evidence>
<dbReference type="STRING" id="497964.CfE428DRAFT_1301"/>
<evidence type="ECO:0000256" key="1">
    <source>
        <dbReference type="SAM" id="MobiDB-lite"/>
    </source>
</evidence>
<dbReference type="SUPFAM" id="SSF52540">
    <property type="entry name" value="P-loop containing nucleoside triphosphate hydrolases"/>
    <property type="match status" value="1"/>
</dbReference>